<evidence type="ECO:0000256" key="1">
    <source>
        <dbReference type="ARBA" id="ARBA00017902"/>
    </source>
</evidence>
<keyword evidence="3" id="KW-1133">Transmembrane helix</keyword>
<dbReference type="PANTHER" id="PTHR31019">
    <property type="entry name" value="SMALL INTEGRAL MEMBRANE PROTEIN 14"/>
    <property type="match status" value="1"/>
</dbReference>
<dbReference type="RefSeq" id="XP_004996551.1">
    <property type="nucleotide sequence ID" value="XM_004996494.1"/>
</dbReference>
<feature type="compositionally biased region" description="Pro residues" evidence="2">
    <location>
        <begin position="95"/>
        <end position="108"/>
    </location>
</feature>
<dbReference type="eggNOG" id="ENOG502S28C">
    <property type="taxonomic scope" value="Eukaryota"/>
</dbReference>
<feature type="region of interest" description="Disordered" evidence="2">
    <location>
        <begin position="72"/>
        <end position="108"/>
    </location>
</feature>
<feature type="compositionally biased region" description="Low complexity" evidence="2">
    <location>
        <begin position="80"/>
        <end position="94"/>
    </location>
</feature>
<dbReference type="Proteomes" id="UP000007799">
    <property type="component" value="Unassembled WGS sequence"/>
</dbReference>
<dbReference type="EMBL" id="GL832960">
    <property type="protein sequence ID" value="EGD82368.1"/>
    <property type="molecule type" value="Genomic_DNA"/>
</dbReference>
<evidence type="ECO:0000256" key="2">
    <source>
        <dbReference type="SAM" id="MobiDB-lite"/>
    </source>
</evidence>
<accession>F2U424</accession>
<gene>
    <name evidence="4" type="ORF">PTSG_11955</name>
</gene>
<dbReference type="GO" id="GO:0005783">
    <property type="term" value="C:endoplasmic reticulum"/>
    <property type="evidence" value="ECO:0007669"/>
    <property type="project" value="TreeGrafter"/>
</dbReference>
<dbReference type="GeneID" id="16077142"/>
<evidence type="ECO:0000313" key="5">
    <source>
        <dbReference type="Proteomes" id="UP000007799"/>
    </source>
</evidence>
<dbReference type="FunCoup" id="F2U424">
    <property type="interactions" value="444"/>
</dbReference>
<organism evidence="5">
    <name type="scientific">Salpingoeca rosetta (strain ATCC 50818 / BSB-021)</name>
    <dbReference type="NCBI Taxonomy" id="946362"/>
    <lineage>
        <taxon>Eukaryota</taxon>
        <taxon>Choanoflagellata</taxon>
        <taxon>Craspedida</taxon>
        <taxon>Salpingoecidae</taxon>
        <taxon>Salpingoeca</taxon>
    </lineage>
</organism>
<protein>
    <recommendedName>
        <fullName evidence="1">Small integral membrane protein 14</fullName>
    </recommendedName>
</protein>
<evidence type="ECO:0000256" key="3">
    <source>
        <dbReference type="SAM" id="Phobius"/>
    </source>
</evidence>
<proteinExistence type="predicted"/>
<feature type="transmembrane region" description="Helical" evidence="3">
    <location>
        <begin position="46"/>
        <end position="65"/>
    </location>
</feature>
<dbReference type="KEGG" id="sre:PTSG_11955"/>
<keyword evidence="5" id="KW-1185">Reference proteome</keyword>
<sequence length="108" mass="11457">MSDFDPCACITHSALMQRLLQMLRNAQDTCTDSECFEDLQAQNNDGLSWTALLFLWALLAAAFFLTRPKALRSGPDRDCGPGSSSSSSSSSSSNGPPPPPPPPPAGQT</sequence>
<dbReference type="AlphaFoldDB" id="F2U424"/>
<dbReference type="Pfam" id="PF11027">
    <property type="entry name" value="DUF2615"/>
    <property type="match status" value="1"/>
</dbReference>
<name>F2U424_SALR5</name>
<dbReference type="InterPro" id="IPR020309">
    <property type="entry name" value="Smim-14"/>
</dbReference>
<dbReference type="InParanoid" id="F2U424"/>
<reference evidence="4" key="1">
    <citation type="submission" date="2009-08" db="EMBL/GenBank/DDBJ databases">
        <title>Annotation of Salpingoeca rosetta.</title>
        <authorList>
            <consortium name="The Broad Institute Genome Sequencing Platform"/>
            <person name="Russ C."/>
            <person name="Cuomo C."/>
            <person name="Burger G."/>
            <person name="Gray M.W."/>
            <person name="Holland P.W.H."/>
            <person name="King N."/>
            <person name="Lang F.B.F."/>
            <person name="Roger A.J."/>
            <person name="Ruiz-Trillo I."/>
            <person name="Young S.K."/>
            <person name="Zeng Q."/>
            <person name="Gargeya S."/>
            <person name="Alvarado L."/>
            <person name="Berlin A."/>
            <person name="Chapman S.B."/>
            <person name="Chen Z."/>
            <person name="Freedman E."/>
            <person name="Gellesch M."/>
            <person name="Goldberg J."/>
            <person name="Griggs A."/>
            <person name="Gujja S."/>
            <person name="Heilman E."/>
            <person name="Heiman D."/>
            <person name="Howarth C."/>
            <person name="Mehta T."/>
            <person name="Neiman D."/>
            <person name="Pearson M."/>
            <person name="Roberts A."/>
            <person name="Saif S."/>
            <person name="Shea T."/>
            <person name="Shenoy N."/>
            <person name="Sisk P."/>
            <person name="Stolte C."/>
            <person name="Sykes S."/>
            <person name="White J."/>
            <person name="Yandava C."/>
            <person name="Haas B."/>
            <person name="Nusbaum C."/>
            <person name="Birren B."/>
        </authorList>
    </citation>
    <scope>NUCLEOTIDE SEQUENCE [LARGE SCALE GENOMIC DNA]</scope>
    <source>
        <strain evidence="4">ATCC 50818</strain>
    </source>
</reference>
<dbReference type="OrthoDB" id="10054061at2759"/>
<dbReference type="STRING" id="946362.F2U424"/>
<evidence type="ECO:0000313" key="4">
    <source>
        <dbReference type="EMBL" id="EGD82368.1"/>
    </source>
</evidence>
<keyword evidence="3" id="KW-0472">Membrane</keyword>
<keyword evidence="3" id="KW-0812">Transmembrane</keyword>
<dbReference type="PANTHER" id="PTHR31019:SF1">
    <property type="entry name" value="SMALL INTEGRAL MEMBRANE PROTEIN 14"/>
    <property type="match status" value="1"/>
</dbReference>